<evidence type="ECO:0000313" key="3">
    <source>
        <dbReference type="Proteomes" id="UP000824160"/>
    </source>
</evidence>
<feature type="domain" description="DUF3502" evidence="1">
    <location>
        <begin position="315"/>
        <end position="383"/>
    </location>
</feature>
<feature type="non-terminal residue" evidence="2">
    <location>
        <position position="1"/>
    </location>
</feature>
<evidence type="ECO:0000313" key="2">
    <source>
        <dbReference type="EMBL" id="HIT94640.1"/>
    </source>
</evidence>
<dbReference type="AlphaFoldDB" id="A0A9D1H685"/>
<protein>
    <submittedName>
        <fullName evidence="2">ABC transporter substrate-binding protein</fullName>
    </submittedName>
</protein>
<dbReference type="SUPFAM" id="SSF53850">
    <property type="entry name" value="Periplasmic binding protein-like II"/>
    <property type="match status" value="1"/>
</dbReference>
<name>A0A9D1H685_9FIRM</name>
<reference evidence="2" key="1">
    <citation type="submission" date="2020-10" db="EMBL/GenBank/DDBJ databases">
        <authorList>
            <person name="Gilroy R."/>
        </authorList>
    </citation>
    <scope>NUCLEOTIDE SEQUENCE</scope>
    <source>
        <strain evidence="2">ChiBcec7-5410</strain>
    </source>
</reference>
<proteinExistence type="predicted"/>
<dbReference type="EMBL" id="DVLW01000153">
    <property type="protein sequence ID" value="HIT94640.1"/>
    <property type="molecule type" value="Genomic_DNA"/>
</dbReference>
<dbReference type="Gene3D" id="3.40.190.10">
    <property type="entry name" value="Periplasmic binding protein-like II"/>
    <property type="match status" value="2"/>
</dbReference>
<evidence type="ECO:0000259" key="1">
    <source>
        <dbReference type="Pfam" id="PF12010"/>
    </source>
</evidence>
<sequence>GYLLNLYDYEDQLTGVKEQMGDAYYAGDIGGFLCGFTEMKEWGYPCGLVVRKDIFDELGYSVDDFSVTADDISTFEQLDKLFADVKENYPGVTAVGGGALATQGSSWYDGLGNNFGVLGNYATDTTVTNWYESQQYYDFCSIQKRWFDAGYTSADIATTTDSGEVLMKAGNLFSFITYYKPNTNVEKLAQTGYETEVIELSENGIKSNASISSLSYCLSSAAEDPVKAAEFMNFAYTNGDFNDLINWGVEGEDWIEDENGQATYPEGIDATNVATHNDYGWGLPNQFVGHAWAGNPVDIWDQYREYNDSMMKSVAYGFGFDATVVTDQIAQCTSVESEYQKPLAYGAVSDLDASIKEFNDKLYAAGLEDIIAAKQEQLDAWLAENK</sequence>
<reference evidence="2" key="2">
    <citation type="journal article" date="2021" name="PeerJ">
        <title>Extensive microbial diversity within the chicken gut microbiome revealed by metagenomics and culture.</title>
        <authorList>
            <person name="Gilroy R."/>
            <person name="Ravi A."/>
            <person name="Getino M."/>
            <person name="Pursley I."/>
            <person name="Horton D.L."/>
            <person name="Alikhan N.F."/>
            <person name="Baker D."/>
            <person name="Gharbi K."/>
            <person name="Hall N."/>
            <person name="Watson M."/>
            <person name="Adriaenssens E.M."/>
            <person name="Foster-Nyarko E."/>
            <person name="Jarju S."/>
            <person name="Secka A."/>
            <person name="Antonio M."/>
            <person name="Oren A."/>
            <person name="Chaudhuri R.R."/>
            <person name="La Ragione R."/>
            <person name="Hildebrand F."/>
            <person name="Pallen M.J."/>
        </authorList>
    </citation>
    <scope>NUCLEOTIDE SEQUENCE</scope>
    <source>
        <strain evidence="2">ChiBcec7-5410</strain>
    </source>
</reference>
<dbReference type="Proteomes" id="UP000824160">
    <property type="component" value="Unassembled WGS sequence"/>
</dbReference>
<dbReference type="InterPro" id="IPR022627">
    <property type="entry name" value="DUF3502"/>
</dbReference>
<accession>A0A9D1H685</accession>
<dbReference type="Pfam" id="PF12010">
    <property type="entry name" value="DUF3502"/>
    <property type="match status" value="1"/>
</dbReference>
<gene>
    <name evidence="2" type="ORF">IAC43_05605</name>
</gene>
<organism evidence="2 3">
    <name type="scientific">Candidatus Faecivivens stercoripullorum</name>
    <dbReference type="NCBI Taxonomy" id="2840805"/>
    <lineage>
        <taxon>Bacteria</taxon>
        <taxon>Bacillati</taxon>
        <taxon>Bacillota</taxon>
        <taxon>Clostridia</taxon>
        <taxon>Eubacteriales</taxon>
        <taxon>Oscillospiraceae</taxon>
        <taxon>Oscillospiraceae incertae sedis</taxon>
        <taxon>Candidatus Faecivivens</taxon>
    </lineage>
</organism>
<comment type="caution">
    <text evidence="2">The sequence shown here is derived from an EMBL/GenBank/DDBJ whole genome shotgun (WGS) entry which is preliminary data.</text>
</comment>